<dbReference type="AlphaFoldDB" id="A0A4Y2N4C5"/>
<accession>A0A4Y2N4C5</accession>
<evidence type="ECO:0000313" key="2">
    <source>
        <dbReference type="EMBL" id="GBN33499.1"/>
    </source>
</evidence>
<proteinExistence type="predicted"/>
<dbReference type="EMBL" id="BGPR01008388">
    <property type="protein sequence ID" value="GBN33499.1"/>
    <property type="molecule type" value="Genomic_DNA"/>
</dbReference>
<evidence type="ECO:0000313" key="3">
    <source>
        <dbReference type="Proteomes" id="UP000499080"/>
    </source>
</evidence>
<dbReference type="Proteomes" id="UP000499080">
    <property type="component" value="Unassembled WGS sequence"/>
</dbReference>
<reference evidence="2 3" key="1">
    <citation type="journal article" date="2019" name="Sci. Rep.">
        <title>Orb-weaving spider Araneus ventricosus genome elucidates the spidroin gene catalogue.</title>
        <authorList>
            <person name="Kono N."/>
            <person name="Nakamura H."/>
            <person name="Ohtoshi R."/>
            <person name="Moran D.A.P."/>
            <person name="Shinohara A."/>
            <person name="Yoshida Y."/>
            <person name="Fujiwara M."/>
            <person name="Mori M."/>
            <person name="Tomita M."/>
            <person name="Arakawa K."/>
        </authorList>
    </citation>
    <scope>NUCLEOTIDE SEQUENCE [LARGE SCALE GENOMIC DNA]</scope>
</reference>
<organism evidence="2 3">
    <name type="scientific">Araneus ventricosus</name>
    <name type="common">Orbweaver spider</name>
    <name type="synonym">Epeira ventricosa</name>
    <dbReference type="NCBI Taxonomy" id="182803"/>
    <lineage>
        <taxon>Eukaryota</taxon>
        <taxon>Metazoa</taxon>
        <taxon>Ecdysozoa</taxon>
        <taxon>Arthropoda</taxon>
        <taxon>Chelicerata</taxon>
        <taxon>Arachnida</taxon>
        <taxon>Araneae</taxon>
        <taxon>Araneomorphae</taxon>
        <taxon>Entelegynae</taxon>
        <taxon>Araneoidea</taxon>
        <taxon>Araneidae</taxon>
        <taxon>Araneus</taxon>
    </lineage>
</organism>
<feature type="region of interest" description="Disordered" evidence="1">
    <location>
        <begin position="1"/>
        <end position="42"/>
    </location>
</feature>
<feature type="compositionally biased region" description="Basic and acidic residues" evidence="1">
    <location>
        <begin position="7"/>
        <end position="27"/>
    </location>
</feature>
<gene>
    <name evidence="2" type="ORF">AVEN_243974_1</name>
</gene>
<name>A0A4Y2N4C5_ARAVE</name>
<protein>
    <submittedName>
        <fullName evidence="2">Uncharacterized protein</fullName>
    </submittedName>
</protein>
<comment type="caution">
    <text evidence="2">The sequence shown here is derived from an EMBL/GenBank/DDBJ whole genome shotgun (WGS) entry which is preliminary data.</text>
</comment>
<sequence length="85" mass="9560">MTFTPPERIRGPLKERLDSSPIKRNESVPRSGPAPSAVSPLRHRKRRRAIAYLRILSEESLSGSYIVGNEVTSHWLSASRDLACF</sequence>
<evidence type="ECO:0000256" key="1">
    <source>
        <dbReference type="SAM" id="MobiDB-lite"/>
    </source>
</evidence>
<keyword evidence="3" id="KW-1185">Reference proteome</keyword>